<evidence type="ECO:0000313" key="2">
    <source>
        <dbReference type="Proteomes" id="UP000037210"/>
    </source>
</evidence>
<dbReference type="Proteomes" id="UP000037210">
    <property type="component" value="Unassembled WGS sequence"/>
</dbReference>
<proteinExistence type="predicted"/>
<organism evidence="1 2">
    <name type="scientific">miscellaneous Crenarchaeota group-15 archaeon DG-45</name>
    <dbReference type="NCBI Taxonomy" id="1685127"/>
    <lineage>
        <taxon>Archaea</taxon>
        <taxon>Candidatus Bathyarchaeota</taxon>
        <taxon>MCG-15</taxon>
    </lineage>
</organism>
<evidence type="ECO:0000313" key="1">
    <source>
        <dbReference type="EMBL" id="KON30099.1"/>
    </source>
</evidence>
<comment type="caution">
    <text evidence="1">The sequence shown here is derived from an EMBL/GenBank/DDBJ whole genome shotgun (WGS) entry which is preliminary data.</text>
</comment>
<name>A0A0M0BNV2_9ARCH</name>
<accession>A0A0M0BNV2</accession>
<reference evidence="1 2" key="1">
    <citation type="submission" date="2015-06" db="EMBL/GenBank/DDBJ databases">
        <title>New insights into the roles of widespread benthic archaea in carbon and nitrogen cycling.</title>
        <authorList>
            <person name="Lazar C.S."/>
            <person name="Baker B.J."/>
            <person name="Seitz K.W."/>
            <person name="Hyde A.S."/>
            <person name="Dick G.J."/>
            <person name="Hinrichs K.-U."/>
            <person name="Teske A.P."/>
        </authorList>
    </citation>
    <scope>NUCLEOTIDE SEQUENCE [LARGE SCALE GENOMIC DNA]</scope>
    <source>
        <strain evidence="1">DG-45</strain>
    </source>
</reference>
<protein>
    <submittedName>
        <fullName evidence="1">Uncharacterized protein</fullName>
    </submittedName>
</protein>
<dbReference type="EMBL" id="LFWZ01000041">
    <property type="protein sequence ID" value="KON30099.1"/>
    <property type="molecule type" value="Genomic_DNA"/>
</dbReference>
<dbReference type="AlphaFoldDB" id="A0A0M0BNV2"/>
<sequence length="88" mass="9840">MNIASQLSKLLILNLLGDFKIPNARRGDISHTSGRAEGGLLAARLGARVSMQKAHEQLGSWRPRRGWISSPHPRRTGYMSFFLGRQEI</sequence>
<gene>
    <name evidence="1" type="ORF">AC482_04650</name>
</gene>